<protein>
    <recommendedName>
        <fullName evidence="1">Transposable element P transposase-like RNase H domain-containing protein</fullName>
    </recommendedName>
</protein>
<organism evidence="2 3">
    <name type="scientific">Macrosiphum euphorbiae</name>
    <name type="common">potato aphid</name>
    <dbReference type="NCBI Taxonomy" id="13131"/>
    <lineage>
        <taxon>Eukaryota</taxon>
        <taxon>Metazoa</taxon>
        <taxon>Ecdysozoa</taxon>
        <taxon>Arthropoda</taxon>
        <taxon>Hexapoda</taxon>
        <taxon>Insecta</taxon>
        <taxon>Pterygota</taxon>
        <taxon>Neoptera</taxon>
        <taxon>Paraneoptera</taxon>
        <taxon>Hemiptera</taxon>
        <taxon>Sternorrhyncha</taxon>
        <taxon>Aphidomorpha</taxon>
        <taxon>Aphidoidea</taxon>
        <taxon>Aphididae</taxon>
        <taxon>Macrosiphini</taxon>
        <taxon>Macrosiphum</taxon>
    </lineage>
</organism>
<gene>
    <name evidence="2" type="ORF">MEUPH1_LOCUS30728</name>
</gene>
<evidence type="ECO:0000259" key="1">
    <source>
        <dbReference type="Pfam" id="PF21787"/>
    </source>
</evidence>
<dbReference type="Proteomes" id="UP001160148">
    <property type="component" value="Unassembled WGS sequence"/>
</dbReference>
<comment type="caution">
    <text evidence="2">The sequence shown here is derived from an EMBL/GenBank/DDBJ whole genome shotgun (WGS) entry which is preliminary data.</text>
</comment>
<proteinExistence type="predicted"/>
<dbReference type="EMBL" id="CARXXK010001771">
    <property type="protein sequence ID" value="CAI6377476.1"/>
    <property type="molecule type" value="Genomic_DNA"/>
</dbReference>
<dbReference type="AlphaFoldDB" id="A0AAV0YAH9"/>
<evidence type="ECO:0000313" key="3">
    <source>
        <dbReference type="Proteomes" id="UP001160148"/>
    </source>
</evidence>
<keyword evidence="3" id="KW-1185">Reference proteome</keyword>
<dbReference type="Pfam" id="PF21787">
    <property type="entry name" value="TNP-like_RNaseH_N"/>
    <property type="match status" value="1"/>
</dbReference>
<evidence type="ECO:0000313" key="2">
    <source>
        <dbReference type="EMBL" id="CAI6377476.1"/>
    </source>
</evidence>
<accession>A0AAV0YAH9</accession>
<feature type="domain" description="Transposable element P transposase-like RNase H" evidence="1">
    <location>
        <begin position="14"/>
        <end position="78"/>
    </location>
</feature>
<sequence length="116" mass="13266">MCYDKGNEQILGPQKCVQVVMARGLIQQWKQPIFYSFDTAMTKDILMNIISNLHHVGYEVVGLVSDMGPTNIGLWKALNIKPTSPSFENPETKKRVHVFADVPHLIKLMRNHFIDK</sequence>
<dbReference type="InterPro" id="IPR048365">
    <property type="entry name" value="TNP-like_RNaseH_N"/>
</dbReference>
<reference evidence="2 3" key="1">
    <citation type="submission" date="2023-01" db="EMBL/GenBank/DDBJ databases">
        <authorList>
            <person name="Whitehead M."/>
        </authorList>
    </citation>
    <scope>NUCLEOTIDE SEQUENCE [LARGE SCALE GENOMIC DNA]</scope>
</reference>
<name>A0AAV0YAH9_9HEMI</name>